<dbReference type="AlphaFoldDB" id="A0AAD1W2W7"/>
<dbReference type="EMBL" id="OW240915">
    <property type="protein sequence ID" value="CAH2282047.1"/>
    <property type="molecule type" value="Genomic_DNA"/>
</dbReference>
<evidence type="ECO:0000313" key="2">
    <source>
        <dbReference type="EMBL" id="CAH2282047.1"/>
    </source>
</evidence>
<gene>
    <name evidence="2" type="ORF">PECUL_23A051173</name>
</gene>
<organism evidence="2 3">
    <name type="scientific">Pelobates cultripes</name>
    <name type="common">Western spadefoot toad</name>
    <dbReference type="NCBI Taxonomy" id="61616"/>
    <lineage>
        <taxon>Eukaryota</taxon>
        <taxon>Metazoa</taxon>
        <taxon>Chordata</taxon>
        <taxon>Craniata</taxon>
        <taxon>Vertebrata</taxon>
        <taxon>Euteleostomi</taxon>
        <taxon>Amphibia</taxon>
        <taxon>Batrachia</taxon>
        <taxon>Anura</taxon>
        <taxon>Pelobatoidea</taxon>
        <taxon>Pelobatidae</taxon>
        <taxon>Pelobates</taxon>
    </lineage>
</organism>
<dbReference type="Proteomes" id="UP001295444">
    <property type="component" value="Chromosome 04"/>
</dbReference>
<name>A0AAD1W2W7_PELCU</name>
<reference evidence="2" key="1">
    <citation type="submission" date="2022-03" db="EMBL/GenBank/DDBJ databases">
        <authorList>
            <person name="Alioto T."/>
            <person name="Alioto T."/>
            <person name="Gomez Garrido J."/>
        </authorList>
    </citation>
    <scope>NUCLEOTIDE SEQUENCE</scope>
</reference>
<feature type="compositionally biased region" description="Polar residues" evidence="1">
    <location>
        <begin position="26"/>
        <end position="46"/>
    </location>
</feature>
<proteinExistence type="predicted"/>
<protein>
    <submittedName>
        <fullName evidence="2">Uncharacterized protein</fullName>
    </submittedName>
</protein>
<evidence type="ECO:0000256" key="1">
    <source>
        <dbReference type="SAM" id="MobiDB-lite"/>
    </source>
</evidence>
<keyword evidence="3" id="KW-1185">Reference proteome</keyword>
<feature type="region of interest" description="Disordered" evidence="1">
    <location>
        <begin position="26"/>
        <end position="91"/>
    </location>
</feature>
<evidence type="ECO:0000313" key="3">
    <source>
        <dbReference type="Proteomes" id="UP001295444"/>
    </source>
</evidence>
<sequence>MAETAHHSPKIWCMKAAHPTYTATNADQQQQLIRHPQSPATRTHPGTLTGHLPRVTLLKLPAPVKGWTSNWRQEKGHSKPSQRSPKLQGPSAIILQHATLQTHRGPGSMSRMLHITTGLSCSTCEPASQ</sequence>
<accession>A0AAD1W2W7</accession>